<name>A0A3A8JKP5_9BACT</name>
<gene>
    <name evidence="1" type="ORF">D7X32_38775</name>
</gene>
<dbReference type="AlphaFoldDB" id="A0A3A8JKP5"/>
<dbReference type="OrthoDB" id="9787478at2"/>
<dbReference type="Proteomes" id="UP000268313">
    <property type="component" value="Unassembled WGS sequence"/>
</dbReference>
<dbReference type="InterPro" id="IPR011101">
    <property type="entry name" value="DUF5131"/>
</dbReference>
<accession>A0A3A8JKP5</accession>
<proteinExistence type="predicted"/>
<protein>
    <submittedName>
        <fullName evidence="1">Phage Gp37/Gp68 family protein</fullName>
    </submittedName>
</protein>
<evidence type="ECO:0000313" key="1">
    <source>
        <dbReference type="EMBL" id="RKG95526.1"/>
    </source>
</evidence>
<keyword evidence="2" id="KW-1185">Reference proteome</keyword>
<comment type="caution">
    <text evidence="1">The sequence shown here is derived from an EMBL/GenBank/DDBJ whole genome shotgun (WGS) entry which is preliminary data.</text>
</comment>
<reference evidence="2" key="1">
    <citation type="submission" date="2018-09" db="EMBL/GenBank/DDBJ databases">
        <authorList>
            <person name="Livingstone P.G."/>
            <person name="Whitworth D.E."/>
        </authorList>
    </citation>
    <scope>NUCLEOTIDE SEQUENCE [LARGE SCALE GENOMIC DNA]</scope>
    <source>
        <strain evidence="2">CA043D</strain>
    </source>
</reference>
<dbReference type="EMBL" id="RAWE01000256">
    <property type="protein sequence ID" value="RKG95526.1"/>
    <property type="molecule type" value="Genomic_DNA"/>
</dbReference>
<sequence>MADNSKIEWTDATWNPVRGCVKLSPGCKHCYAETFAERFRGVPGHPYEQGFDLKLIPGKLAEPLRWKVAKRVFVNSMSDLFLDDVPEAYIEAVARVVALADWHTFQVLTKRAERMQRLLSTRLAFAARLPNVWWGVSVEDRRYGLPRVKHLQATPARVRFLSIEPLLEDLGPVDFTGVDGVIVGGESGAKARPLDPEWVRSVREQCDAAGVAFFFKQWGGKRKAAAGRVLDGRTYDALPRSSVAPFPEDARRLRLLEEAEALAAPWLSPPAMAVGGVISAAAST</sequence>
<organism evidence="1 2">
    <name type="scientific">Corallococcus carmarthensis</name>
    <dbReference type="NCBI Taxonomy" id="2316728"/>
    <lineage>
        <taxon>Bacteria</taxon>
        <taxon>Pseudomonadati</taxon>
        <taxon>Myxococcota</taxon>
        <taxon>Myxococcia</taxon>
        <taxon>Myxococcales</taxon>
        <taxon>Cystobacterineae</taxon>
        <taxon>Myxococcaceae</taxon>
        <taxon>Corallococcus</taxon>
    </lineage>
</organism>
<evidence type="ECO:0000313" key="2">
    <source>
        <dbReference type="Proteomes" id="UP000268313"/>
    </source>
</evidence>
<dbReference type="Pfam" id="PF07505">
    <property type="entry name" value="DUF5131"/>
    <property type="match status" value="1"/>
</dbReference>
<dbReference type="RefSeq" id="WP_120607563.1">
    <property type="nucleotide sequence ID" value="NZ_RAWE01000256.1"/>
</dbReference>